<keyword evidence="3" id="KW-0804">Transcription</keyword>
<dbReference type="PROSITE" id="PS01124">
    <property type="entry name" value="HTH_ARAC_FAMILY_2"/>
    <property type="match status" value="1"/>
</dbReference>
<sequence>MLTISSISEQHQLLGLGRPDHPLISIVEFDAIAMGARSASISFINKFYTITLKPRCISNEKYGRNRHDFNQGMMNFCAPDIKRALEPNDSLPEKGWLLNMHPDFLIGHPLHRRIMEHGFFHYEVNEALHLSPREEQVIARLLDNIRQEYLSIIDPYSQDIILSQVETLLNYANRFYNRQFITRKSINGDLLIKLDLVLDKYFEDDALMITGQPSVKLISEQMNISPNYLSDLLRNMTGQNTQQHIQNRVIKKAKHILLTSDLSVSEVAYKLGFEHTQSFNKLFKNKTKTSPLEFKNSFN</sequence>
<dbReference type="GO" id="GO:0003700">
    <property type="term" value="F:DNA-binding transcription factor activity"/>
    <property type="evidence" value="ECO:0007669"/>
    <property type="project" value="InterPro"/>
</dbReference>
<dbReference type="AlphaFoldDB" id="A0A4R0NCI7"/>
<name>A0A4R0NCI7_9SPHI</name>
<dbReference type="GO" id="GO:0043565">
    <property type="term" value="F:sequence-specific DNA binding"/>
    <property type="evidence" value="ECO:0007669"/>
    <property type="project" value="InterPro"/>
</dbReference>
<dbReference type="Pfam" id="PF12833">
    <property type="entry name" value="HTH_18"/>
    <property type="match status" value="1"/>
</dbReference>
<keyword evidence="2" id="KW-0238">DNA-binding</keyword>
<dbReference type="Proteomes" id="UP000291485">
    <property type="component" value="Unassembled WGS sequence"/>
</dbReference>
<proteinExistence type="predicted"/>
<evidence type="ECO:0000259" key="4">
    <source>
        <dbReference type="PROSITE" id="PS01124"/>
    </source>
</evidence>
<dbReference type="OrthoDB" id="9816214at2"/>
<evidence type="ECO:0000313" key="5">
    <source>
        <dbReference type="EMBL" id="TCC97958.1"/>
    </source>
</evidence>
<evidence type="ECO:0000256" key="1">
    <source>
        <dbReference type="ARBA" id="ARBA00023015"/>
    </source>
</evidence>
<dbReference type="InterPro" id="IPR018060">
    <property type="entry name" value="HTH_AraC"/>
</dbReference>
<dbReference type="RefSeq" id="WP_131562927.1">
    <property type="nucleotide sequence ID" value="NZ_SJSN01000034.1"/>
</dbReference>
<dbReference type="EMBL" id="SJSN01000034">
    <property type="protein sequence ID" value="TCC97958.1"/>
    <property type="molecule type" value="Genomic_DNA"/>
</dbReference>
<gene>
    <name evidence="5" type="ORF">EZ449_21870</name>
</gene>
<reference evidence="5 6" key="1">
    <citation type="submission" date="2019-02" db="EMBL/GenBank/DDBJ databases">
        <title>Pedobacter sp. RP-3-11 sp. nov., isolated from Arctic soil.</title>
        <authorList>
            <person name="Dahal R.H."/>
        </authorList>
    </citation>
    <scope>NUCLEOTIDE SEQUENCE [LARGE SCALE GENOMIC DNA]</scope>
    <source>
        <strain evidence="5 6">RP-3-11</strain>
    </source>
</reference>
<accession>A0A4R0NCI7</accession>
<dbReference type="PANTHER" id="PTHR43280:SF32">
    <property type="entry name" value="TRANSCRIPTIONAL REGULATORY PROTEIN"/>
    <property type="match status" value="1"/>
</dbReference>
<protein>
    <submittedName>
        <fullName evidence="5">AraC family transcriptional regulator</fullName>
    </submittedName>
</protein>
<dbReference type="SUPFAM" id="SSF46689">
    <property type="entry name" value="Homeodomain-like"/>
    <property type="match status" value="1"/>
</dbReference>
<dbReference type="PANTHER" id="PTHR43280">
    <property type="entry name" value="ARAC-FAMILY TRANSCRIPTIONAL REGULATOR"/>
    <property type="match status" value="1"/>
</dbReference>
<evidence type="ECO:0000256" key="3">
    <source>
        <dbReference type="ARBA" id="ARBA00023163"/>
    </source>
</evidence>
<feature type="domain" description="HTH araC/xylS-type" evidence="4">
    <location>
        <begin position="192"/>
        <end position="297"/>
    </location>
</feature>
<comment type="caution">
    <text evidence="5">The sequence shown here is derived from an EMBL/GenBank/DDBJ whole genome shotgun (WGS) entry which is preliminary data.</text>
</comment>
<dbReference type="SMART" id="SM00342">
    <property type="entry name" value="HTH_ARAC"/>
    <property type="match status" value="1"/>
</dbReference>
<organism evidence="5 6">
    <name type="scientific">Pedobacter frigidisoli</name>
    <dbReference type="NCBI Taxonomy" id="2530455"/>
    <lineage>
        <taxon>Bacteria</taxon>
        <taxon>Pseudomonadati</taxon>
        <taxon>Bacteroidota</taxon>
        <taxon>Sphingobacteriia</taxon>
        <taxon>Sphingobacteriales</taxon>
        <taxon>Sphingobacteriaceae</taxon>
        <taxon>Pedobacter</taxon>
    </lineage>
</organism>
<evidence type="ECO:0000256" key="2">
    <source>
        <dbReference type="ARBA" id="ARBA00023125"/>
    </source>
</evidence>
<evidence type="ECO:0000313" key="6">
    <source>
        <dbReference type="Proteomes" id="UP000291485"/>
    </source>
</evidence>
<dbReference type="InterPro" id="IPR009057">
    <property type="entry name" value="Homeodomain-like_sf"/>
</dbReference>
<keyword evidence="6" id="KW-1185">Reference proteome</keyword>
<dbReference type="Gene3D" id="1.10.10.60">
    <property type="entry name" value="Homeodomain-like"/>
    <property type="match status" value="1"/>
</dbReference>
<keyword evidence="1" id="KW-0805">Transcription regulation</keyword>